<comment type="caution">
    <text evidence="2">The sequence shown here is derived from an EMBL/GenBank/DDBJ whole genome shotgun (WGS) entry which is preliminary data.</text>
</comment>
<dbReference type="SUPFAM" id="SSF54001">
    <property type="entry name" value="Cysteine proteinases"/>
    <property type="match status" value="1"/>
</dbReference>
<dbReference type="RefSeq" id="WP_015680911.1">
    <property type="nucleotide sequence ID" value="NZ_AOGZ02000014.1"/>
</dbReference>
<name>R8ZZX1_9LEPT</name>
<dbReference type="STRING" id="1218599.LEP1GSC195_1879"/>
<dbReference type="InterPro" id="IPR038765">
    <property type="entry name" value="Papain-like_cys_pep_sf"/>
</dbReference>
<dbReference type="EMBL" id="AOGZ02000014">
    <property type="protein sequence ID" value="EOQ95531.1"/>
    <property type="molecule type" value="Genomic_DNA"/>
</dbReference>
<sequence>MKKIVWILLLVVFLPSLLAETFSQEPVSWTEVRSKYNWKLSPRFPESESVELFESILYSEDRLFLQTKDITKQTSLLVWNLGSGESTKLPWDRGKVTGWTECRGNLFFQTANTLWEIHPMTFAVQRKIVWPDKGKSWKDIVCLENQIYRLDGNQLETYNLSTGELISKTPLPFPSVQRITKRNESEIFLISSFWGNTIQVYSPKKQTGVSELKFPVSHRALFKLTAIGADHFLIFDPLTKTFGEWKGLEDTFFPLLTPLEIADGSKAYRFSPIQNQIEYQFQWTALVDLPETKFHFVLPKGNIPSQTLREESFPAETKLQVDEAGNRILILTIPVMKAGDTGKMTVYHALLTRYKIQWNLDPKQNIALNQSQSKKEFESYLQDDWFLKINSPIVLEKRNTLFQESSSLKDVLTKTQGYVASIPYKSGSFEPAPQVIEKNNGGCTEHSYVTMALLRGKGIPSRLVWNYLPTESSKEITFNHKFAEVWVDGFGWIPMEPLAPPKSKPGVTYARHVVFASLANPSHPQIAGGDRLVQLAKESLNLAKKIKFKLVVAKALEGEVMEDKEEGLVPLKTNRALLQGEDLFVP</sequence>
<dbReference type="OrthoDB" id="336234at2"/>
<reference evidence="2" key="1">
    <citation type="submission" date="2013-04" db="EMBL/GenBank/DDBJ databases">
        <authorList>
            <person name="Harkins D.M."/>
            <person name="Durkin A.S."/>
            <person name="Brinkac L.M."/>
            <person name="Haft D.H."/>
            <person name="Selengut J.D."/>
            <person name="Sanka R."/>
            <person name="DePew J."/>
            <person name="Purushe J."/>
            <person name="Galloway R.L."/>
            <person name="Vinetz J.M."/>
            <person name="Sutton G.G."/>
            <person name="Nierman W.C."/>
            <person name="Fouts D.E."/>
        </authorList>
    </citation>
    <scope>NUCLEOTIDE SEQUENCE [LARGE SCALE GENOMIC DNA]</scope>
    <source>
        <strain evidence="2">CDC</strain>
    </source>
</reference>
<protein>
    <submittedName>
        <fullName evidence="2">Transglutaminase-like protein</fullName>
    </submittedName>
</protein>
<feature type="domain" description="Transglutaminase-like" evidence="1">
    <location>
        <begin position="435"/>
        <end position="499"/>
    </location>
</feature>
<accession>R8ZZX1</accession>
<dbReference type="Pfam" id="PF01841">
    <property type="entry name" value="Transglut_core"/>
    <property type="match status" value="1"/>
</dbReference>
<evidence type="ECO:0000259" key="1">
    <source>
        <dbReference type="SMART" id="SM00460"/>
    </source>
</evidence>
<dbReference type="InterPro" id="IPR002931">
    <property type="entry name" value="Transglutaminase-like"/>
</dbReference>
<evidence type="ECO:0000313" key="2">
    <source>
        <dbReference type="EMBL" id="EOQ95531.1"/>
    </source>
</evidence>
<dbReference type="AlphaFoldDB" id="R8ZZX1"/>
<dbReference type="SUPFAM" id="SSF63825">
    <property type="entry name" value="YWTD domain"/>
    <property type="match status" value="1"/>
</dbReference>
<organism evidence="2 3">
    <name type="scientific">Leptospira wolbachii serovar Codice str. CDC</name>
    <dbReference type="NCBI Taxonomy" id="1218599"/>
    <lineage>
        <taxon>Bacteria</taxon>
        <taxon>Pseudomonadati</taxon>
        <taxon>Spirochaetota</taxon>
        <taxon>Spirochaetia</taxon>
        <taxon>Leptospirales</taxon>
        <taxon>Leptospiraceae</taxon>
        <taxon>Leptospira</taxon>
    </lineage>
</organism>
<dbReference type="SMART" id="SM00460">
    <property type="entry name" value="TGc"/>
    <property type="match status" value="1"/>
</dbReference>
<keyword evidence="3" id="KW-1185">Reference proteome</keyword>
<gene>
    <name evidence="2" type="ORF">LEP1GSC195_1879</name>
</gene>
<evidence type="ECO:0000313" key="3">
    <source>
        <dbReference type="Proteomes" id="UP000013984"/>
    </source>
</evidence>
<dbReference type="PANTHER" id="PTHR33490">
    <property type="entry name" value="BLR5614 PROTEIN-RELATED"/>
    <property type="match status" value="1"/>
</dbReference>
<dbReference type="Proteomes" id="UP000013984">
    <property type="component" value="Unassembled WGS sequence"/>
</dbReference>
<dbReference type="Gene3D" id="3.10.620.30">
    <property type="match status" value="1"/>
</dbReference>
<proteinExistence type="predicted"/>